<evidence type="ECO:0000313" key="3">
    <source>
        <dbReference type="Proteomes" id="UP001602089"/>
    </source>
</evidence>
<reference evidence="2 3" key="1">
    <citation type="submission" date="2024-10" db="EMBL/GenBank/DDBJ databases">
        <title>The Natural Products Discovery Center: Release of the First 8490 Sequenced Strains for Exploring Actinobacteria Biosynthetic Diversity.</title>
        <authorList>
            <person name="Kalkreuter E."/>
            <person name="Kautsar S.A."/>
            <person name="Yang D."/>
            <person name="Bader C.D."/>
            <person name="Teijaro C.N."/>
            <person name="Fluegel L."/>
            <person name="Davis C.M."/>
            <person name="Simpson J.R."/>
            <person name="Lauterbach L."/>
            <person name="Steele A.D."/>
            <person name="Gui C."/>
            <person name="Meng S."/>
            <person name="Li G."/>
            <person name="Viehrig K."/>
            <person name="Ye F."/>
            <person name="Su P."/>
            <person name="Kiefer A.F."/>
            <person name="Nichols A."/>
            <person name="Cepeda A.J."/>
            <person name="Yan W."/>
            <person name="Fan B."/>
            <person name="Jiang Y."/>
            <person name="Adhikari A."/>
            <person name="Zheng C.-J."/>
            <person name="Schuster L."/>
            <person name="Cowan T.M."/>
            <person name="Smanski M.J."/>
            <person name="Chevrette M.G."/>
            <person name="De Carvalho L.P.S."/>
            <person name="Shen B."/>
        </authorList>
    </citation>
    <scope>NUCLEOTIDE SEQUENCE [LARGE SCALE GENOMIC DNA]</scope>
    <source>
        <strain evidence="2 3">NPDC001867</strain>
    </source>
</reference>
<protein>
    <submittedName>
        <fullName evidence="2">Uncharacterized protein</fullName>
    </submittedName>
</protein>
<gene>
    <name evidence="2" type="ORF">ACFYY5_29000</name>
</gene>
<feature type="region of interest" description="Disordered" evidence="1">
    <location>
        <begin position="328"/>
        <end position="360"/>
    </location>
</feature>
<dbReference type="Proteomes" id="UP001602089">
    <property type="component" value="Unassembled WGS sequence"/>
</dbReference>
<dbReference type="EMBL" id="JBIATK010000012">
    <property type="protein sequence ID" value="MFF4026894.1"/>
    <property type="molecule type" value="Genomic_DNA"/>
</dbReference>
<sequence>MVDDQAAFHTKFVTAGNGAIGLWVRAGSWSQAPQNLTEGFIPKQMARTLGTAGQIKKLVEVGLWHEVDGGYQFHEWTQRQMSRQEILDRRRKRSEAGRIGGRRSGESRRGVGDLETVDGEVFSNLFREHDSDTTPVVVEENSVFSSPETLSPAETLENGEASASASAEANAKQKRTPDPVLIENSTYVPTNPPVNERARRPRGGREVADRLNATAHSGKAHMIARKWAASVRKPPPGEFIGEVAQVIDGCLQSGYDEDEILAGIAAWDASPFTLASKIPGFVHQVVNRDSNVVGLHGSNRGASSPQLSNHDRKTLGWAEAAAEVKRSLGITPTNNTPLPSGNDRPLLEILSSDDAYPETA</sequence>
<feature type="compositionally biased region" description="Basic and acidic residues" evidence="1">
    <location>
        <begin position="103"/>
        <end position="112"/>
    </location>
</feature>
<comment type="caution">
    <text evidence="2">The sequence shown here is derived from an EMBL/GenBank/DDBJ whole genome shotgun (WGS) entry which is preliminary data.</text>
</comment>
<feature type="region of interest" description="Disordered" evidence="1">
    <location>
        <begin position="141"/>
        <end position="206"/>
    </location>
</feature>
<feature type="compositionally biased region" description="Low complexity" evidence="1">
    <location>
        <begin position="158"/>
        <end position="170"/>
    </location>
</feature>
<feature type="region of interest" description="Disordered" evidence="1">
    <location>
        <begin position="87"/>
        <end position="114"/>
    </location>
</feature>
<name>A0ABW6TL84_9NOCA</name>
<proteinExistence type="predicted"/>
<evidence type="ECO:0000313" key="2">
    <source>
        <dbReference type="EMBL" id="MFF4026894.1"/>
    </source>
</evidence>
<accession>A0ABW6TL84</accession>
<dbReference type="RefSeq" id="WP_387131859.1">
    <property type="nucleotide sequence ID" value="NZ_JBIATK010000012.1"/>
</dbReference>
<evidence type="ECO:0000256" key="1">
    <source>
        <dbReference type="SAM" id="MobiDB-lite"/>
    </source>
</evidence>
<feature type="compositionally biased region" description="Polar residues" evidence="1">
    <location>
        <begin position="330"/>
        <end position="339"/>
    </location>
</feature>
<keyword evidence="3" id="KW-1185">Reference proteome</keyword>
<organism evidence="2 3">
    <name type="scientific">Nocardia elegans</name>
    <dbReference type="NCBI Taxonomy" id="300029"/>
    <lineage>
        <taxon>Bacteria</taxon>
        <taxon>Bacillati</taxon>
        <taxon>Actinomycetota</taxon>
        <taxon>Actinomycetes</taxon>
        <taxon>Mycobacteriales</taxon>
        <taxon>Nocardiaceae</taxon>
        <taxon>Nocardia</taxon>
    </lineage>
</organism>